<dbReference type="GO" id="GO:0009636">
    <property type="term" value="P:response to toxic substance"/>
    <property type="evidence" value="ECO:0007669"/>
    <property type="project" value="UniProtKB-ARBA"/>
</dbReference>
<dbReference type="Gene3D" id="3.30.70.1440">
    <property type="entry name" value="Multidrug efflux transporter AcrB pore domain"/>
    <property type="match status" value="1"/>
</dbReference>
<evidence type="ECO:0000259" key="10">
    <source>
        <dbReference type="PROSITE" id="PS50156"/>
    </source>
</evidence>
<feature type="domain" description="SSD" evidence="10">
    <location>
        <begin position="370"/>
        <end position="495"/>
    </location>
</feature>
<keyword evidence="3 9" id="KW-0813">Transport</keyword>
<dbReference type="SUPFAM" id="SSF82714">
    <property type="entry name" value="Multidrug efflux transporter AcrB TolC docking domain, DN and DC subdomains"/>
    <property type="match status" value="2"/>
</dbReference>
<evidence type="ECO:0000256" key="9">
    <source>
        <dbReference type="RuleBase" id="RU364070"/>
    </source>
</evidence>
<evidence type="ECO:0000313" key="11">
    <source>
        <dbReference type="EMBL" id="ONH49740.1"/>
    </source>
</evidence>
<dbReference type="Gene3D" id="3.30.2090.10">
    <property type="entry name" value="Multidrug efflux transporter AcrB TolC docking domain, DN and DC subdomains"/>
    <property type="match status" value="2"/>
</dbReference>
<dbReference type="SUPFAM" id="SSF82866">
    <property type="entry name" value="Multidrug efflux transporter AcrB transmembrane domain"/>
    <property type="match status" value="2"/>
</dbReference>
<gene>
    <name evidence="11" type="ORF">BLL36_28390</name>
</gene>
<feature type="transmembrane region" description="Helical" evidence="9">
    <location>
        <begin position="366"/>
        <end position="388"/>
    </location>
</feature>
<comment type="caution">
    <text evidence="11">The sequence shown here is derived from an EMBL/GenBank/DDBJ whole genome shotgun (WGS) entry which is preliminary data.</text>
</comment>
<feature type="transmembrane region" description="Helical" evidence="9">
    <location>
        <begin position="470"/>
        <end position="497"/>
    </location>
</feature>
<evidence type="ECO:0000256" key="6">
    <source>
        <dbReference type="ARBA" id="ARBA00022692"/>
    </source>
</evidence>
<dbReference type="PROSITE" id="PS50156">
    <property type="entry name" value="SSD"/>
    <property type="match status" value="1"/>
</dbReference>
<evidence type="ECO:0000256" key="4">
    <source>
        <dbReference type="ARBA" id="ARBA00022475"/>
    </source>
</evidence>
<dbReference type="GO" id="GO:0042910">
    <property type="term" value="F:xenobiotic transmembrane transporter activity"/>
    <property type="evidence" value="ECO:0007669"/>
    <property type="project" value="TreeGrafter"/>
</dbReference>
<dbReference type="Gene3D" id="3.30.70.1430">
    <property type="entry name" value="Multidrug efflux transporter AcrB pore domain"/>
    <property type="match status" value="2"/>
</dbReference>
<organism evidence="11 12">
    <name type="scientific">Pseudomonas cedrina subsp. cedrina</name>
    <dbReference type="NCBI Taxonomy" id="76762"/>
    <lineage>
        <taxon>Bacteria</taxon>
        <taxon>Pseudomonadati</taxon>
        <taxon>Pseudomonadota</taxon>
        <taxon>Gammaproteobacteria</taxon>
        <taxon>Pseudomonadales</taxon>
        <taxon>Pseudomonadaceae</taxon>
        <taxon>Pseudomonas</taxon>
    </lineage>
</organism>
<dbReference type="Pfam" id="PF00873">
    <property type="entry name" value="ACR_tran"/>
    <property type="match status" value="1"/>
</dbReference>
<dbReference type="InterPro" id="IPR027463">
    <property type="entry name" value="AcrB_DN_DC_subdom"/>
</dbReference>
<dbReference type="GO" id="GO:0015562">
    <property type="term" value="F:efflux transmembrane transporter activity"/>
    <property type="evidence" value="ECO:0007669"/>
    <property type="project" value="InterPro"/>
</dbReference>
<dbReference type="FunFam" id="1.20.1640.10:FF:000001">
    <property type="entry name" value="Efflux pump membrane transporter"/>
    <property type="match status" value="1"/>
</dbReference>
<keyword evidence="7 9" id="KW-1133">Transmembrane helix</keyword>
<proteinExistence type="inferred from homology"/>
<dbReference type="OrthoDB" id="9757904at2"/>
<feature type="transmembrane region" description="Helical" evidence="9">
    <location>
        <begin position="437"/>
        <end position="458"/>
    </location>
</feature>
<accession>A0A1V2JX18</accession>
<dbReference type="Gene3D" id="1.20.1640.10">
    <property type="entry name" value="Multidrug efflux transporter AcrB transmembrane domain"/>
    <property type="match status" value="2"/>
</dbReference>
<feature type="transmembrane region" description="Helical" evidence="9">
    <location>
        <begin position="920"/>
        <end position="943"/>
    </location>
</feature>
<dbReference type="Gene3D" id="3.30.70.1320">
    <property type="entry name" value="Multidrug efflux transporter AcrB pore domain like"/>
    <property type="match status" value="1"/>
</dbReference>
<feature type="transmembrane region" description="Helical" evidence="9">
    <location>
        <begin position="394"/>
        <end position="416"/>
    </location>
</feature>
<comment type="subcellular location">
    <subcellularLocation>
        <location evidence="1 9">Cell inner membrane</location>
        <topology evidence="1 9">Multi-pass membrane protein</topology>
    </subcellularLocation>
</comment>
<reference evidence="11 12" key="1">
    <citation type="submission" date="2016-10" db="EMBL/GenBank/DDBJ databases">
        <title>Pseudomonas lactis sp. nov. and Pseudomonas paralactis sp. nov., isolated from bovine raw milk.</title>
        <authorList>
            <person name="Von Neubeck M."/>
            <person name="Huptas C."/>
            <person name="Glueck C."/>
            <person name="Krewinkel M."/>
            <person name="Stoeckel M."/>
            <person name="Stressler T."/>
            <person name="Fischer L."/>
            <person name="Hinrichs J."/>
            <person name="Scherer S."/>
            <person name="Wenning M."/>
        </authorList>
    </citation>
    <scope>NUCLEOTIDE SEQUENCE [LARGE SCALE GENOMIC DNA]</scope>
    <source>
        <strain evidence="11 12">DSM 17516</strain>
    </source>
</reference>
<feature type="transmembrane region" description="Helical" evidence="9">
    <location>
        <begin position="997"/>
        <end position="1024"/>
    </location>
</feature>
<dbReference type="InterPro" id="IPR000731">
    <property type="entry name" value="SSD"/>
</dbReference>
<feature type="transmembrane region" description="Helical" evidence="9">
    <location>
        <begin position="540"/>
        <end position="558"/>
    </location>
</feature>
<dbReference type="InterPro" id="IPR001036">
    <property type="entry name" value="Acrflvin-R"/>
</dbReference>
<dbReference type="PANTHER" id="PTHR32063">
    <property type="match status" value="1"/>
</dbReference>
<keyword evidence="8 9" id="KW-0472">Membrane</keyword>
<protein>
    <recommendedName>
        <fullName evidence="9">Efflux pump membrane transporter</fullName>
    </recommendedName>
</protein>
<evidence type="ECO:0000256" key="5">
    <source>
        <dbReference type="ARBA" id="ARBA00022519"/>
    </source>
</evidence>
<dbReference type="SUPFAM" id="SSF82693">
    <property type="entry name" value="Multidrug efflux transporter AcrB pore domain, PN1, PN2, PC1 and PC2 subdomains"/>
    <property type="match status" value="3"/>
</dbReference>
<evidence type="ECO:0000256" key="3">
    <source>
        <dbReference type="ARBA" id="ARBA00022448"/>
    </source>
</evidence>
<dbReference type="FunFam" id="3.30.70.1430:FF:000001">
    <property type="entry name" value="Efflux pump membrane transporter"/>
    <property type="match status" value="1"/>
</dbReference>
<feature type="transmembrane region" description="Helical" evidence="9">
    <location>
        <begin position="964"/>
        <end position="985"/>
    </location>
</feature>
<dbReference type="Proteomes" id="UP000189295">
    <property type="component" value="Unassembled WGS sequence"/>
</dbReference>
<dbReference type="AlphaFoldDB" id="A0A1V2JX18"/>
<dbReference type="PANTHER" id="PTHR32063:SF10">
    <property type="entry name" value="EFFLUX PUMP MEMBRANE TRANSPORTER"/>
    <property type="match status" value="1"/>
</dbReference>
<evidence type="ECO:0000256" key="7">
    <source>
        <dbReference type="ARBA" id="ARBA00022989"/>
    </source>
</evidence>
<evidence type="ECO:0000256" key="1">
    <source>
        <dbReference type="ARBA" id="ARBA00004429"/>
    </source>
</evidence>
<name>A0A1V2JX18_PSECE</name>
<sequence>MPNFFIHRPNFAWVIAIFILLAGLLAIPSLPISQYPSVAPPQILVTASYPGASAEVINNTVTSLIEEELNGAKGLLYYESQSNSAGLAETYVTFQPGTNPDLAQVDVQNRIKRVESRLPQPVTQQGLQVEQASANFLLIYALTYTSADKDPVGLADYAARHVNNEIRRVPGVGRVQMFAAERAMRIWIDPAKLVGYQLSVADVDRAIAAQNAQVPGGSIGEQPGPKDQEITATIMVQGQLASVDAFSRVVLRANEDGSTVRLGDVARIEMGRQDYRYTSRLNGQPSAAIAVQLSPGANALQTAESVKTRLHQLSANFPKDISYSVPYDTSRFVDVAIKKVLMTLGEAVILVFLVMLLFLQNIRYTLIPTIVVPVCLLGTLAVMLLLGFSVNMMTMFGMVLAIGILVDDAIVVVENVERLMTEEGLSPKEATIKAMKQISGAIIGITLVLSAVFLPLAFMDGSVGVIYRQFSVSLAISILFSGFLALTLTPALCATIIKPVPKGHHEEKKGFFGWFNRGFGRITKGYSATTSRLVERGGRVMFVYLAILGVLAFSYMRLPSAFLPTEDQGYMITDIQLAPGATLPRTLETAEQMEKYFSERPAVSDVISILGFSFSGVGQNAGLSFTMFKDWSERSSDESVMKEVEYANGAFYGIKDGTLFSVVPPSIEGMGNSGGFALRLQDRAGLGREALLAAGDELMGKVFQSPVFAYIMVEGLKDAPQLDLKIDRDKAEALGVSFEAINASLSTAFGSTLINEFPNYGRMQRVVVQAEPGSRATPESLSKLYVPNRSGKLVAFDAFSEIGWKVGPVQIVRYNGYPSIKFSGDVAPGHSSGEGMKEIERLVAELPQGIGYEWTALSYQEKAAGSQAPMLLALALLVVFLVLVALYESWTIPLSVVLIVPIGALGAVLAVTLVGMPNDVYFKVGLVTIIGLAAKNAILIIEFAKDLHAQGKSLKESAIEAARLRFRPIVMTSLAFILGVVPLAIATGAGAASQRAIGTGVIGGMISATLLGVLFVPVFFVWVLSVIKKRGKSSASTTALQGQDNA</sequence>
<evidence type="ECO:0000256" key="8">
    <source>
        <dbReference type="ARBA" id="ARBA00023136"/>
    </source>
</evidence>
<dbReference type="InterPro" id="IPR004764">
    <property type="entry name" value="MdtF-like"/>
</dbReference>
<keyword evidence="5 9" id="KW-0997">Cell inner membrane</keyword>
<keyword evidence="6 9" id="KW-0812">Transmembrane</keyword>
<evidence type="ECO:0000256" key="2">
    <source>
        <dbReference type="ARBA" id="ARBA00010942"/>
    </source>
</evidence>
<keyword evidence="4" id="KW-1003">Cell membrane</keyword>
<dbReference type="NCBIfam" id="TIGR00915">
    <property type="entry name" value="2A0602"/>
    <property type="match status" value="1"/>
</dbReference>
<dbReference type="RefSeq" id="WP_076955033.1">
    <property type="nucleotide sequence ID" value="NZ_MNPW01000023.1"/>
</dbReference>
<dbReference type="NCBIfam" id="NF000282">
    <property type="entry name" value="RND_permease_1"/>
    <property type="match status" value="1"/>
</dbReference>
<comment type="similarity">
    <text evidence="2 9">Belongs to the resistance-nodulation-cell division (RND) (TC 2.A.6) family.</text>
</comment>
<dbReference type="PRINTS" id="PR00702">
    <property type="entry name" value="ACRIFLAVINRP"/>
</dbReference>
<dbReference type="GO" id="GO:0005886">
    <property type="term" value="C:plasma membrane"/>
    <property type="evidence" value="ECO:0007669"/>
    <property type="project" value="UniProtKB-SubCell"/>
</dbReference>
<feature type="transmembrane region" description="Helical" evidence="9">
    <location>
        <begin position="894"/>
        <end position="914"/>
    </location>
</feature>
<dbReference type="EMBL" id="MNPW01000023">
    <property type="protein sequence ID" value="ONH49740.1"/>
    <property type="molecule type" value="Genomic_DNA"/>
</dbReference>
<evidence type="ECO:0000313" key="12">
    <source>
        <dbReference type="Proteomes" id="UP000189295"/>
    </source>
</evidence>
<comment type="caution">
    <text evidence="9">Lacks conserved residue(s) required for the propagation of feature annotation.</text>
</comment>
<feature type="transmembrane region" description="Helical" evidence="9">
    <location>
        <begin position="340"/>
        <end position="359"/>
    </location>
</feature>
<feature type="transmembrane region" description="Helical" evidence="9">
    <location>
        <begin position="868"/>
        <end position="887"/>
    </location>
</feature>